<keyword evidence="2" id="KW-1185">Reference proteome</keyword>
<dbReference type="EMBL" id="PPPD01000001">
    <property type="protein sequence ID" value="PNY82742.1"/>
    <property type="molecule type" value="Genomic_DNA"/>
</dbReference>
<evidence type="ECO:0000313" key="1">
    <source>
        <dbReference type="EMBL" id="PNY82742.1"/>
    </source>
</evidence>
<dbReference type="Proteomes" id="UP000236379">
    <property type="component" value="Unassembled WGS sequence"/>
</dbReference>
<accession>A0A2K3V1S5</accession>
<protein>
    <submittedName>
        <fullName evidence="1">Uncharacterized protein</fullName>
    </submittedName>
</protein>
<proteinExistence type="predicted"/>
<reference evidence="1 2" key="1">
    <citation type="submission" date="2018-01" db="EMBL/GenBank/DDBJ databases">
        <title>Deinococcus koreensis sp. nov., a radiation-resistant bacterium isolated from river water.</title>
        <authorList>
            <person name="Choi A."/>
        </authorList>
    </citation>
    <scope>NUCLEOTIDE SEQUENCE [LARGE SCALE GENOMIC DNA]</scope>
    <source>
        <strain evidence="1 2">SJW1-2</strain>
    </source>
</reference>
<comment type="caution">
    <text evidence="1">The sequence shown here is derived from an EMBL/GenBank/DDBJ whole genome shotgun (WGS) entry which is preliminary data.</text>
</comment>
<name>A0A2K3V1S5_9DEIO</name>
<organism evidence="1 2">
    <name type="scientific">Deinococcus koreensis</name>
    <dbReference type="NCBI Taxonomy" id="2054903"/>
    <lineage>
        <taxon>Bacteria</taxon>
        <taxon>Thermotogati</taxon>
        <taxon>Deinococcota</taxon>
        <taxon>Deinococci</taxon>
        <taxon>Deinococcales</taxon>
        <taxon>Deinococcaceae</taxon>
        <taxon>Deinococcus</taxon>
    </lineage>
</organism>
<sequence length="232" mass="25677">MGDATRSLEVTAAEAGRMLRDWRIGMGLTLAQVVEKTSLPSTQYLTNLESGRVHVLRSIHWPRIINALKPTVAQIQELTGLKLDDRPVDGERSVRVDLPLDARSVHAGILTNTAVGHIAVVVTDETETLPENWRALTSGIELPGDHIPPFVAVIDRQQRTVKPGRYYAVFRQPTDEPAPQALIRALGCWKVTKKVENKDEIPPTLGLQVGHTHFDLDAFSVVGRILLEGRPR</sequence>
<dbReference type="AlphaFoldDB" id="A0A2K3V1S5"/>
<gene>
    <name evidence="1" type="ORF">CVO96_16520</name>
</gene>
<evidence type="ECO:0000313" key="2">
    <source>
        <dbReference type="Proteomes" id="UP000236379"/>
    </source>
</evidence>